<dbReference type="OrthoDB" id="5295933at2"/>
<proteinExistence type="predicted"/>
<name>A0A5R9GPV0_9PROT</name>
<dbReference type="EMBL" id="VBRY01000007">
    <property type="protein sequence ID" value="TLS66969.1"/>
    <property type="molecule type" value="Genomic_DNA"/>
</dbReference>
<dbReference type="AlphaFoldDB" id="A0A5R9GPV0"/>
<protein>
    <recommendedName>
        <fullName evidence="4">Rod shape-determining protein MreD</fullName>
    </recommendedName>
</protein>
<feature type="transmembrane region" description="Helical" evidence="1">
    <location>
        <begin position="58"/>
        <end position="80"/>
    </location>
</feature>
<feature type="transmembrane region" description="Helical" evidence="1">
    <location>
        <begin position="113"/>
        <end position="131"/>
    </location>
</feature>
<keyword evidence="1" id="KW-1133">Transmembrane helix</keyword>
<evidence type="ECO:0000313" key="3">
    <source>
        <dbReference type="Proteomes" id="UP000306585"/>
    </source>
</evidence>
<accession>A0A5R9GPV0</accession>
<gene>
    <name evidence="2" type="ORF">FEF65_08380</name>
</gene>
<evidence type="ECO:0008006" key="4">
    <source>
        <dbReference type="Google" id="ProtNLM"/>
    </source>
</evidence>
<sequence>MIAAPVMLFALLGLNMNMAFSSSLMQPDWALALLLASLVAQRHNWLWVLPLVMLHDAVLYWSLETSFVVFAIIPFAMIYFDQHLGPGLPQRLLLVLLVLLAMFYDGWSADSCLLTLCLCVPVWHLLARRYAQYAA</sequence>
<keyword evidence="1" id="KW-0812">Transmembrane</keyword>
<comment type="caution">
    <text evidence="2">The sequence shown here is derived from an EMBL/GenBank/DDBJ whole genome shotgun (WGS) entry which is preliminary data.</text>
</comment>
<organism evidence="2 3">
    <name type="scientific">Mariprofundus erugo</name>
    <dbReference type="NCBI Taxonomy" id="2528639"/>
    <lineage>
        <taxon>Bacteria</taxon>
        <taxon>Pseudomonadati</taxon>
        <taxon>Pseudomonadota</taxon>
        <taxon>Candidatius Mariprofundia</taxon>
        <taxon>Mariprofundales</taxon>
        <taxon>Mariprofundaceae</taxon>
        <taxon>Mariprofundus</taxon>
    </lineage>
</organism>
<evidence type="ECO:0000256" key="1">
    <source>
        <dbReference type="SAM" id="Phobius"/>
    </source>
</evidence>
<reference evidence="2 3" key="1">
    <citation type="journal article" date="2019" name="Appl. Environ. Microbiol.">
        <title>Environmental Evidence and Genomic Insight of Iron-oxidizing Bacteria Preference Towards More Corrosion Resistant Stainless Steel at Higher Salinities.</title>
        <authorList>
            <person name="Garrison C.E."/>
            <person name="Price K.A."/>
            <person name="Field E.K."/>
        </authorList>
    </citation>
    <scope>NUCLEOTIDE SEQUENCE [LARGE SCALE GENOMIC DNA]</scope>
    <source>
        <strain evidence="2 3">P3</strain>
    </source>
</reference>
<evidence type="ECO:0000313" key="2">
    <source>
        <dbReference type="EMBL" id="TLS66969.1"/>
    </source>
</evidence>
<keyword evidence="1" id="KW-0472">Membrane</keyword>
<dbReference type="Proteomes" id="UP000306585">
    <property type="component" value="Unassembled WGS sequence"/>
</dbReference>
<keyword evidence="3" id="KW-1185">Reference proteome</keyword>